<evidence type="ECO:0000259" key="2">
    <source>
        <dbReference type="Pfam" id="PF01738"/>
    </source>
</evidence>
<dbReference type="InterPro" id="IPR050261">
    <property type="entry name" value="FrsA_esterase"/>
</dbReference>
<dbReference type="SUPFAM" id="SSF53474">
    <property type="entry name" value="alpha/beta-Hydrolases"/>
    <property type="match status" value="1"/>
</dbReference>
<dbReference type="InterPro" id="IPR029058">
    <property type="entry name" value="AB_hydrolase_fold"/>
</dbReference>
<dbReference type="AlphaFoldDB" id="A0A2T5PK72"/>
<protein>
    <recommendedName>
        <fullName evidence="2">Dienelactone hydrolase domain-containing protein</fullName>
    </recommendedName>
</protein>
<dbReference type="EMBL" id="QASO01000098">
    <property type="protein sequence ID" value="PTU78128.1"/>
    <property type="molecule type" value="Genomic_DNA"/>
</dbReference>
<keyword evidence="1" id="KW-0732">Signal</keyword>
<dbReference type="Gene3D" id="3.40.50.1820">
    <property type="entry name" value="alpha/beta hydrolase"/>
    <property type="match status" value="1"/>
</dbReference>
<dbReference type="Pfam" id="PF01738">
    <property type="entry name" value="DLH"/>
    <property type="match status" value="1"/>
</dbReference>
<keyword evidence="4" id="KW-1185">Reference proteome</keyword>
<evidence type="ECO:0000313" key="4">
    <source>
        <dbReference type="Proteomes" id="UP000244052"/>
    </source>
</evidence>
<name>A0A2T5PK72_ECTOL</name>
<reference evidence="3 4" key="1">
    <citation type="submission" date="2018-04" db="EMBL/GenBank/DDBJ databases">
        <title>Pseudomonas sp. nov., isolated from mangrove soil.</title>
        <authorList>
            <person name="Chen C."/>
        </authorList>
    </citation>
    <scope>NUCLEOTIDE SEQUENCE [LARGE SCALE GENOMIC DNA]</scope>
    <source>
        <strain evidence="3 4">JCM 14246</strain>
    </source>
</reference>
<dbReference type="RefSeq" id="WP_108234231.1">
    <property type="nucleotide sequence ID" value="NZ_CAURUH010000156.1"/>
</dbReference>
<sequence>MAVRIRTSIKTLAAALLLAPWLAWATPPEAVPVTKRLVAFETRPLPSFGDLPALRVSAVLSVPARAAGKVPAVVILHGSAGMDSRGVLHGADLNAQGIATLELDMWGARGLAGGAAQRPTRVHDTLPDLAGALAFLAQHPDIDAGRIGAIGFSWGGVQAMLAATAPIHADLQRASGVRLGALAAFYPVCWGYNRVPGYDFRELAPVRLLVLTGSEDQYDDDPQACPSLLAALSPAARERVTVKVFAGAQHGFNGLEPAQQYEDPFLHRGKGGLGLSAPDPEARAASQAAVVALFREVFGRLEAVSSERSATAGVAQGG</sequence>
<evidence type="ECO:0000256" key="1">
    <source>
        <dbReference type="SAM" id="SignalP"/>
    </source>
</evidence>
<gene>
    <name evidence="3" type="ORF">DBO86_16320</name>
</gene>
<evidence type="ECO:0000313" key="3">
    <source>
        <dbReference type="EMBL" id="PTU78128.1"/>
    </source>
</evidence>
<dbReference type="PANTHER" id="PTHR22946">
    <property type="entry name" value="DIENELACTONE HYDROLASE DOMAIN-CONTAINING PROTEIN-RELATED"/>
    <property type="match status" value="1"/>
</dbReference>
<proteinExistence type="predicted"/>
<feature type="domain" description="Dienelactone hydrolase" evidence="2">
    <location>
        <begin position="57"/>
        <end position="263"/>
    </location>
</feature>
<feature type="signal peptide" evidence="1">
    <location>
        <begin position="1"/>
        <end position="25"/>
    </location>
</feature>
<dbReference type="GeneID" id="300414721"/>
<dbReference type="InterPro" id="IPR002925">
    <property type="entry name" value="Dienelactn_hydro"/>
</dbReference>
<accession>A0A2T5PK72</accession>
<dbReference type="GO" id="GO:0016787">
    <property type="term" value="F:hydrolase activity"/>
    <property type="evidence" value="ECO:0007669"/>
    <property type="project" value="InterPro"/>
</dbReference>
<feature type="chain" id="PRO_5015414321" description="Dienelactone hydrolase domain-containing protein" evidence="1">
    <location>
        <begin position="26"/>
        <end position="318"/>
    </location>
</feature>
<organism evidence="3 4">
    <name type="scientific">Ectopseudomonas oleovorans</name>
    <name type="common">Pseudomonas oleovorans</name>
    <dbReference type="NCBI Taxonomy" id="301"/>
    <lineage>
        <taxon>Bacteria</taxon>
        <taxon>Pseudomonadati</taxon>
        <taxon>Pseudomonadota</taxon>
        <taxon>Gammaproteobacteria</taxon>
        <taxon>Pseudomonadales</taxon>
        <taxon>Pseudomonadaceae</taxon>
        <taxon>Ectopseudomonas</taxon>
    </lineage>
</organism>
<dbReference type="Proteomes" id="UP000244052">
    <property type="component" value="Unassembled WGS sequence"/>
</dbReference>
<comment type="caution">
    <text evidence="3">The sequence shown here is derived from an EMBL/GenBank/DDBJ whole genome shotgun (WGS) entry which is preliminary data.</text>
</comment>